<gene>
    <name evidence="1" type="ORF">DSY93_05275</name>
</gene>
<dbReference type="InterPro" id="IPR058094">
    <property type="entry name" value="Ig-like_OmpL47-like"/>
</dbReference>
<proteinExistence type="predicted"/>
<dbReference type="Gene3D" id="3.30.1920.20">
    <property type="match status" value="3"/>
</dbReference>
<organism evidence="1 2">
    <name type="scientific">SAR324 cluster bacterium</name>
    <dbReference type="NCBI Taxonomy" id="2024889"/>
    <lineage>
        <taxon>Bacteria</taxon>
        <taxon>Deltaproteobacteria</taxon>
        <taxon>SAR324 cluster</taxon>
    </lineage>
</organism>
<dbReference type="Proteomes" id="UP000288322">
    <property type="component" value="Unassembled WGS sequence"/>
</dbReference>
<name>A0A432H2X4_9DELT</name>
<feature type="non-terminal residue" evidence="1">
    <location>
        <position position="1"/>
    </location>
</feature>
<dbReference type="AlphaFoldDB" id="A0A432H2X4"/>
<accession>A0A432H2X4</accession>
<comment type="caution">
    <text evidence="1">The sequence shown here is derived from an EMBL/GenBank/DDBJ whole genome shotgun (WGS) entry which is preliminary data.</text>
</comment>
<evidence type="ECO:0000313" key="1">
    <source>
        <dbReference type="EMBL" id="RTZ90126.1"/>
    </source>
</evidence>
<dbReference type="EMBL" id="QNZH01000147">
    <property type="protein sequence ID" value="RTZ90126.1"/>
    <property type="molecule type" value="Genomic_DNA"/>
</dbReference>
<evidence type="ECO:0008006" key="3">
    <source>
        <dbReference type="Google" id="ProtNLM"/>
    </source>
</evidence>
<protein>
    <recommendedName>
        <fullName evidence="3">Ig-like domain-containing protein</fullName>
    </recommendedName>
</protein>
<reference evidence="1 2" key="1">
    <citation type="submission" date="2018-06" db="EMBL/GenBank/DDBJ databases">
        <title>Combined omics and stable isotope probing to characterize newly discovered Mariana Back-Arc vent microbial communities.</title>
        <authorList>
            <person name="Trembath-Reichert E."/>
            <person name="Huber J.A."/>
        </authorList>
    </citation>
    <scope>NUCLEOTIDE SEQUENCE [LARGE SCALE GENOMIC DNA]</scope>
    <source>
        <strain evidence="1">MAG 151</strain>
    </source>
</reference>
<sequence length="429" mass="47814">ATDAFSGVEQTYLSVNGKTFLPSDGMRFSEEGYYLLRHYAVDRVGNASEPVQIRFYIDKTPPVTNLKMVNATKNIFGPKSTLSIPSQDTLSGVHVSYYKWNSGVYKRSYKNRILFEGVKEGANILQFYTEDLVGNTEGIHKVTLSFDKNGPEVSHEIKGDQYIEGGKVYLSSRSQIFLKAVDEMVDIQSIEYQVNGLSYGNYGISFRPPVQTGEFKMDYQGIDIIGNKSILASANFVVDSQSPTTRLITDGVTYRRGPNVIWVNTKTRISLKALDNVSGVQSIFYKFNENKELLYKGPFTISDEGRHTFQFSSVDHVNNKEVLTPVLLVVDDTPPEIKAVFNRSAVGSEGGDGEDKIDVYPLYTTLFLNADDNSAKLKGIRFSINGSPNEAYQEALLLDKPGNYYVIVEAEDNLGNISNKKMIFIVKAG</sequence>
<evidence type="ECO:0000313" key="2">
    <source>
        <dbReference type="Proteomes" id="UP000288322"/>
    </source>
</evidence>
<dbReference type="NCBIfam" id="NF047446">
    <property type="entry name" value="barrel_OmpL47"/>
    <property type="match status" value="3"/>
</dbReference>